<dbReference type="InterPro" id="IPR006016">
    <property type="entry name" value="UspA"/>
</dbReference>
<dbReference type="CDD" id="cd00293">
    <property type="entry name" value="USP-like"/>
    <property type="match status" value="1"/>
</dbReference>
<evidence type="ECO:0000256" key="1">
    <source>
        <dbReference type="ARBA" id="ARBA00004496"/>
    </source>
</evidence>
<name>A0A0B3YGD2_9ALTE</name>
<dbReference type="Gene3D" id="3.40.50.12370">
    <property type="match status" value="1"/>
</dbReference>
<comment type="caution">
    <text evidence="6">The sequence shown here is derived from an EMBL/GenBank/DDBJ whole genome shotgun (WGS) entry which is preliminary data.</text>
</comment>
<dbReference type="SUPFAM" id="SSF52402">
    <property type="entry name" value="Adenine nucleotide alpha hydrolases-like"/>
    <property type="match status" value="2"/>
</dbReference>
<dbReference type="AlphaFoldDB" id="A0A0B3YGD2"/>
<keyword evidence="7" id="KW-1185">Reference proteome</keyword>
<dbReference type="OrthoDB" id="239260at2"/>
<dbReference type="PANTHER" id="PTHR47892:SF1">
    <property type="entry name" value="UNIVERSAL STRESS PROTEIN E"/>
    <property type="match status" value="1"/>
</dbReference>
<organism evidence="6 7">
    <name type="scientific">Alteromonas marina</name>
    <dbReference type="NCBI Taxonomy" id="203795"/>
    <lineage>
        <taxon>Bacteria</taxon>
        <taxon>Pseudomonadati</taxon>
        <taxon>Pseudomonadota</taxon>
        <taxon>Gammaproteobacteria</taxon>
        <taxon>Alteromonadales</taxon>
        <taxon>Alteromonadaceae</taxon>
        <taxon>Alteromonas/Salinimonas group</taxon>
        <taxon>Alteromonas</taxon>
    </lineage>
</organism>
<proteinExistence type="inferred from homology"/>
<gene>
    <name evidence="6" type="ORF">RJ41_08850</name>
</gene>
<feature type="domain" description="UspA" evidence="5">
    <location>
        <begin position="178"/>
        <end position="313"/>
    </location>
</feature>
<comment type="function">
    <text evidence="4">Required for resistance to DNA-damaging agents.</text>
</comment>
<dbReference type="EMBL" id="JWLW01000014">
    <property type="protein sequence ID" value="KHT53316.1"/>
    <property type="molecule type" value="Genomic_DNA"/>
</dbReference>
<feature type="domain" description="UspA" evidence="5">
    <location>
        <begin position="5"/>
        <end position="142"/>
    </location>
</feature>
<comment type="similarity">
    <text evidence="2">Belongs to the universal stress protein A family.</text>
</comment>
<keyword evidence="3" id="KW-0963">Cytoplasm</keyword>
<dbReference type="Proteomes" id="UP000031197">
    <property type="component" value="Unassembled WGS sequence"/>
</dbReference>
<sequence length="325" mass="36913">MKGHYKNILCVLSDSHRQDDTVAQALHIAKAHQAKLTIMLSLESLPPNASMVMESFSYVDSQQTMETQAQHWLKEQAESWGKNYPVSTAVAVGQPLIDVVRYVQKNKIDLVIKRAEESFLDKLFGSLDMRLFRKCPCPVWIINHKPRSQYKNVVAALDLNYHYPQHEVSIRRDLNRDILRHASQIALLEFAQLHIVHVFDAVPENIARDGFISVDNDRMETDLAKIHAEREAELDKLLEELGNELEEDVMEYLKPQKHIVHGYPRREIAATTTSLDTDIIVMGTVARLGVPGYIMGDTAEETIHQLKCAVVGVKPRGFETPISID</sequence>
<dbReference type="Pfam" id="PF00582">
    <property type="entry name" value="Usp"/>
    <property type="match status" value="2"/>
</dbReference>
<evidence type="ECO:0000256" key="2">
    <source>
        <dbReference type="ARBA" id="ARBA00008791"/>
    </source>
</evidence>
<dbReference type="PANTHER" id="PTHR47892">
    <property type="entry name" value="UNIVERSAL STRESS PROTEIN E"/>
    <property type="match status" value="1"/>
</dbReference>
<evidence type="ECO:0000259" key="5">
    <source>
        <dbReference type="Pfam" id="PF00582"/>
    </source>
</evidence>
<dbReference type="GO" id="GO:0005737">
    <property type="term" value="C:cytoplasm"/>
    <property type="evidence" value="ECO:0007669"/>
    <property type="project" value="UniProtKB-SubCell"/>
</dbReference>
<comment type="subcellular location">
    <subcellularLocation>
        <location evidence="1">Cytoplasm</location>
    </subcellularLocation>
</comment>
<accession>A0A0B3YGD2</accession>
<evidence type="ECO:0000313" key="7">
    <source>
        <dbReference type="Proteomes" id="UP000031197"/>
    </source>
</evidence>
<protein>
    <submittedName>
        <fullName evidence="6">Universal stress protein UspA</fullName>
    </submittedName>
</protein>
<reference evidence="6 7" key="1">
    <citation type="submission" date="2014-12" db="EMBL/GenBank/DDBJ databases">
        <title>Genome sequencing of Alteromonas marina AD001.</title>
        <authorList>
            <person name="Adrian T.G.S."/>
            <person name="Chan K.G."/>
        </authorList>
    </citation>
    <scope>NUCLEOTIDE SEQUENCE [LARGE SCALE GENOMIC DNA]</scope>
    <source>
        <strain evidence="6 7">AD001</strain>
    </source>
</reference>
<dbReference type="RefSeq" id="WP_039219513.1">
    <property type="nucleotide sequence ID" value="NZ_JWLW01000014.1"/>
</dbReference>
<evidence type="ECO:0000256" key="3">
    <source>
        <dbReference type="ARBA" id="ARBA00022490"/>
    </source>
</evidence>
<evidence type="ECO:0000313" key="6">
    <source>
        <dbReference type="EMBL" id="KHT53316.1"/>
    </source>
</evidence>
<evidence type="ECO:0000256" key="4">
    <source>
        <dbReference type="ARBA" id="ARBA00037131"/>
    </source>
</evidence>